<dbReference type="HOGENOM" id="CLU_2638273_0_0_1"/>
<sequence length="77" mass="8553">MSKLTMSTDLSLIYKQFFPPKPPLTEANLPDQTGKHFIVTGATSGVGILKFLHTRHTPSHPHRPLRSLHHRAGCEAV</sequence>
<keyword evidence="3" id="KW-1185">Reference proteome</keyword>
<proteinExistence type="predicted"/>
<comment type="caution">
    <text evidence="2">The sequence shown here is derived from an EMBL/GenBank/DDBJ whole genome shotgun (WGS) entry which is preliminary data.</text>
</comment>
<dbReference type="EMBL" id="AGUE01000098">
    <property type="protein sequence ID" value="EHL00116.1"/>
    <property type="molecule type" value="Genomic_DNA"/>
</dbReference>
<reference evidence="2 3" key="1">
    <citation type="journal article" date="2012" name="Eukaryot. Cell">
        <title>Genome sequence of the fungus Glarea lozoyensis: the first genome sequence of a species from the Helotiaceae family.</title>
        <authorList>
            <person name="Youssar L."/>
            <person name="Gruening B.A."/>
            <person name="Erxleben A."/>
            <person name="Guenther S."/>
            <person name="Huettel W."/>
        </authorList>
    </citation>
    <scope>NUCLEOTIDE SEQUENCE [LARGE SCALE GENOMIC DNA]</scope>
    <source>
        <strain evidence="3">ATCC 74030 / MF5533</strain>
    </source>
</reference>
<gene>
    <name evidence="2" type="ORF">M7I_3993</name>
</gene>
<dbReference type="OrthoDB" id="191139at2759"/>
<organism evidence="2 3">
    <name type="scientific">Glarea lozoyensis (strain ATCC 74030 / MF5533)</name>
    <dbReference type="NCBI Taxonomy" id="1104152"/>
    <lineage>
        <taxon>Eukaryota</taxon>
        <taxon>Fungi</taxon>
        <taxon>Dikarya</taxon>
        <taxon>Ascomycota</taxon>
        <taxon>Pezizomycotina</taxon>
        <taxon>Leotiomycetes</taxon>
        <taxon>Helotiales</taxon>
        <taxon>Helotiaceae</taxon>
        <taxon>Glarea</taxon>
    </lineage>
</organism>
<protein>
    <submittedName>
        <fullName evidence="2">Uncharacterized protein</fullName>
    </submittedName>
</protein>
<name>H0EMZ4_GLAL7</name>
<evidence type="ECO:0000313" key="2">
    <source>
        <dbReference type="EMBL" id="EHL00116.1"/>
    </source>
</evidence>
<evidence type="ECO:0000256" key="1">
    <source>
        <dbReference type="SAM" id="MobiDB-lite"/>
    </source>
</evidence>
<dbReference type="AlphaFoldDB" id="H0EMZ4"/>
<feature type="region of interest" description="Disordered" evidence="1">
    <location>
        <begin position="56"/>
        <end position="77"/>
    </location>
</feature>
<feature type="compositionally biased region" description="Basic residues" evidence="1">
    <location>
        <begin position="56"/>
        <end position="71"/>
    </location>
</feature>
<dbReference type="Proteomes" id="UP000005446">
    <property type="component" value="Unassembled WGS sequence"/>
</dbReference>
<evidence type="ECO:0000313" key="3">
    <source>
        <dbReference type="Proteomes" id="UP000005446"/>
    </source>
</evidence>
<accession>H0EMZ4</accession>
<dbReference type="InParanoid" id="H0EMZ4"/>